<dbReference type="Gene3D" id="2.120.10.30">
    <property type="entry name" value="TolB, C-terminal domain"/>
    <property type="match status" value="1"/>
</dbReference>
<dbReference type="RefSeq" id="WP_340294721.1">
    <property type="nucleotide sequence ID" value="NZ_JBBEOI010000178.1"/>
</dbReference>
<reference evidence="5" key="1">
    <citation type="journal article" date="2019" name="Int. J. Syst. Evol. Microbiol.">
        <title>The Global Catalogue of Microorganisms (GCM) 10K type strain sequencing project: providing services to taxonomists for standard genome sequencing and annotation.</title>
        <authorList>
            <consortium name="The Broad Institute Genomics Platform"/>
            <consortium name="The Broad Institute Genome Sequencing Center for Infectious Disease"/>
            <person name="Wu L."/>
            <person name="Ma J."/>
        </authorList>
    </citation>
    <scope>NUCLEOTIDE SEQUENCE [LARGE SCALE GENOMIC DNA]</scope>
    <source>
        <strain evidence="5">NCAIM B.02333</strain>
    </source>
</reference>
<dbReference type="InterPro" id="IPR013658">
    <property type="entry name" value="SGL"/>
</dbReference>
<organism evidence="4 5">
    <name type="scientific">Aquipuribacter hungaricus</name>
    <dbReference type="NCBI Taxonomy" id="545624"/>
    <lineage>
        <taxon>Bacteria</taxon>
        <taxon>Bacillati</taxon>
        <taxon>Actinomycetota</taxon>
        <taxon>Actinomycetes</taxon>
        <taxon>Micrococcales</taxon>
        <taxon>Intrasporangiaceae</taxon>
        <taxon>Aquipuribacter</taxon>
    </lineage>
</organism>
<feature type="domain" description="SMP-30/Gluconolactonase/LRE-like region" evidence="3">
    <location>
        <begin position="22"/>
        <end position="258"/>
    </location>
</feature>
<keyword evidence="5" id="KW-1185">Reference proteome</keyword>
<dbReference type="PANTHER" id="PTHR47572">
    <property type="entry name" value="LIPOPROTEIN-RELATED"/>
    <property type="match status" value="1"/>
</dbReference>
<keyword evidence="2" id="KW-0378">Hydrolase</keyword>
<dbReference type="PRINTS" id="PR01790">
    <property type="entry name" value="SMP30FAMILY"/>
</dbReference>
<dbReference type="InterPro" id="IPR011042">
    <property type="entry name" value="6-blade_b-propeller_TolB-like"/>
</dbReference>
<dbReference type="InterPro" id="IPR005511">
    <property type="entry name" value="SMP-30"/>
</dbReference>
<evidence type="ECO:0000313" key="4">
    <source>
        <dbReference type="EMBL" id="MFC3689392.1"/>
    </source>
</evidence>
<name>A0ABV7WKF7_9MICO</name>
<gene>
    <name evidence="4" type="ORF">ACFOLH_13665</name>
</gene>
<dbReference type="SUPFAM" id="SSF63829">
    <property type="entry name" value="Calcium-dependent phosphotriesterase"/>
    <property type="match status" value="1"/>
</dbReference>
<sequence>MVIVANVDGETEGEVVLDGLGFAESPRWRDGALFVPDWAAGEVHRVGPDGRAEVVARCASFPLCVDLDAAGTLLLVSSGTSELLRQELDGTLAVHADLSSAGSPPWNEVLVGPDGTAWVDAIGFAFPDGDPRPGYVVAVRPDGSVVRAADDLMFPNGMALVDGRATLLVAESYRHRITAFDVRPDGGLDGRRVWADLGEGTPDGVCADSEGALWYADVPAQRCVRVREGGEVLDVVTTDRGCFSCVLGGDDGRTLFVVGQRWGGPDEGASGRVLAVRVGVPGVTGAA</sequence>
<dbReference type="PANTHER" id="PTHR47572:SF4">
    <property type="entry name" value="LACTONASE DRP35"/>
    <property type="match status" value="1"/>
</dbReference>
<evidence type="ECO:0000256" key="1">
    <source>
        <dbReference type="ARBA" id="ARBA00008853"/>
    </source>
</evidence>
<evidence type="ECO:0000256" key="2">
    <source>
        <dbReference type="ARBA" id="ARBA00022801"/>
    </source>
</evidence>
<comment type="caution">
    <text evidence="4">The sequence shown here is derived from an EMBL/GenBank/DDBJ whole genome shotgun (WGS) entry which is preliminary data.</text>
</comment>
<accession>A0ABV7WKF7</accession>
<evidence type="ECO:0000313" key="5">
    <source>
        <dbReference type="Proteomes" id="UP001595685"/>
    </source>
</evidence>
<evidence type="ECO:0000259" key="3">
    <source>
        <dbReference type="Pfam" id="PF08450"/>
    </source>
</evidence>
<dbReference type="EMBL" id="JBHRWW010000009">
    <property type="protein sequence ID" value="MFC3689392.1"/>
    <property type="molecule type" value="Genomic_DNA"/>
</dbReference>
<proteinExistence type="inferred from homology"/>
<dbReference type="Proteomes" id="UP001595685">
    <property type="component" value="Unassembled WGS sequence"/>
</dbReference>
<dbReference type="Pfam" id="PF08450">
    <property type="entry name" value="SGL"/>
    <property type="match status" value="1"/>
</dbReference>
<comment type="similarity">
    <text evidence="1">Belongs to the SMP-30/CGR1 family.</text>
</comment>
<protein>
    <submittedName>
        <fullName evidence="4">SMP-30/gluconolactonase/LRE family protein</fullName>
    </submittedName>
</protein>
<dbReference type="InterPro" id="IPR051262">
    <property type="entry name" value="SMP-30/CGR1_Lactonase"/>
</dbReference>